<evidence type="ECO:0000256" key="1">
    <source>
        <dbReference type="SAM" id="MobiDB-lite"/>
    </source>
</evidence>
<proteinExistence type="predicted"/>
<feature type="region of interest" description="Disordered" evidence="1">
    <location>
        <begin position="160"/>
        <end position="183"/>
    </location>
</feature>
<evidence type="ECO:0000313" key="2">
    <source>
        <dbReference type="EMBL" id="CDS14381.1"/>
    </source>
</evidence>
<name>A0A077X3D2_9FUNG</name>
<dbReference type="OrthoDB" id="5844105at2759"/>
<dbReference type="AlphaFoldDB" id="A0A077X3D2"/>
<accession>A0A077X3D2</accession>
<dbReference type="EMBL" id="LK023386">
    <property type="protein sequence ID" value="CDS14381.1"/>
    <property type="molecule type" value="Genomic_DNA"/>
</dbReference>
<reference evidence="2" key="1">
    <citation type="journal article" date="2014" name="Genome Announc.">
        <title>De novo whole-genome sequence and genome annotation of Lichtheimia ramosa.</title>
        <authorList>
            <person name="Linde J."/>
            <person name="Schwartze V."/>
            <person name="Binder U."/>
            <person name="Lass-Florl C."/>
            <person name="Voigt K."/>
            <person name="Horn F."/>
        </authorList>
    </citation>
    <scope>NUCLEOTIDE SEQUENCE</scope>
    <source>
        <strain evidence="2">JMRC FSU:6197</strain>
    </source>
</reference>
<protein>
    <submittedName>
        <fullName evidence="2">Uncharacterized protein</fullName>
    </submittedName>
</protein>
<sequence>MCVWRMRIKICQSLSRLQPRRVSQDDRIQLALDAACSGKSLQDQHLCLLLMNKNPGDMGTYMYRNDDATDPRDIRAAILLATQKAASVGKLHVDILRLCQHTSTTPSVILNQEIADNITLSIHDIPNHDTALKISMRHLAQLHYGLEVIQISNIPTNVFHGSSQQQQQSYDDTGYTDAHSPLSTELQDAKYTTNIPANL</sequence>
<gene>
    <name evidence="2" type="ORF">LRAMOSA06550</name>
</gene>
<organism evidence="2">
    <name type="scientific">Lichtheimia ramosa</name>
    <dbReference type="NCBI Taxonomy" id="688394"/>
    <lineage>
        <taxon>Eukaryota</taxon>
        <taxon>Fungi</taxon>
        <taxon>Fungi incertae sedis</taxon>
        <taxon>Mucoromycota</taxon>
        <taxon>Mucoromycotina</taxon>
        <taxon>Mucoromycetes</taxon>
        <taxon>Mucorales</taxon>
        <taxon>Lichtheimiaceae</taxon>
        <taxon>Lichtheimia</taxon>
    </lineage>
</organism>